<organism evidence="1 2">
    <name type="scientific">Nonomuraea antimicrobica</name>
    <dbReference type="NCBI Taxonomy" id="561173"/>
    <lineage>
        <taxon>Bacteria</taxon>
        <taxon>Bacillati</taxon>
        <taxon>Actinomycetota</taxon>
        <taxon>Actinomycetes</taxon>
        <taxon>Streptosporangiales</taxon>
        <taxon>Streptosporangiaceae</taxon>
        <taxon>Nonomuraea</taxon>
    </lineage>
</organism>
<accession>A0ABP7B6A1</accession>
<sequence>MAGTITELDIEFGMPFIEHALRNSKAARILRRELEHLGMRAMPARSRAVNIYSEDDKAGFAVGILPFVSDDLSQHGGLSISQGGFALAVRVVMEDRTTIQAFSTMFVVEDGVVSSQYEASELMEQGAEALVRHAPDVGTDTPLAEVSVRQVLSISDFAHAAFLHDESSVSIYDSDEMAALRGHGGLAAEIASFARLQASAGHSGGGSCSCSTSCHGCTSTSTSAI</sequence>
<evidence type="ECO:0000313" key="2">
    <source>
        <dbReference type="Proteomes" id="UP001500902"/>
    </source>
</evidence>
<comment type="caution">
    <text evidence="1">The sequence shown here is derived from an EMBL/GenBank/DDBJ whole genome shotgun (WGS) entry which is preliminary data.</text>
</comment>
<dbReference type="RefSeq" id="WP_344873488.1">
    <property type="nucleotide sequence ID" value="NZ_BAAAZP010000015.1"/>
</dbReference>
<reference evidence="2" key="1">
    <citation type="journal article" date="2019" name="Int. J. Syst. Evol. Microbiol.">
        <title>The Global Catalogue of Microorganisms (GCM) 10K type strain sequencing project: providing services to taxonomists for standard genome sequencing and annotation.</title>
        <authorList>
            <consortium name="The Broad Institute Genomics Platform"/>
            <consortium name="The Broad Institute Genome Sequencing Center for Infectious Disease"/>
            <person name="Wu L."/>
            <person name="Ma J."/>
        </authorList>
    </citation>
    <scope>NUCLEOTIDE SEQUENCE [LARGE SCALE GENOMIC DNA]</scope>
    <source>
        <strain evidence="2">JCM 16904</strain>
    </source>
</reference>
<evidence type="ECO:0000313" key="1">
    <source>
        <dbReference type="EMBL" id="GAA3649617.1"/>
    </source>
</evidence>
<proteinExistence type="predicted"/>
<dbReference type="EMBL" id="BAAAZP010000015">
    <property type="protein sequence ID" value="GAA3649617.1"/>
    <property type="molecule type" value="Genomic_DNA"/>
</dbReference>
<dbReference type="Proteomes" id="UP001500902">
    <property type="component" value="Unassembled WGS sequence"/>
</dbReference>
<gene>
    <name evidence="1" type="ORF">GCM10022224_010390</name>
</gene>
<keyword evidence="2" id="KW-1185">Reference proteome</keyword>
<protein>
    <submittedName>
        <fullName evidence="1">Uncharacterized protein</fullName>
    </submittedName>
</protein>
<name>A0ABP7B6A1_9ACTN</name>